<dbReference type="PANTHER" id="PTHR48013">
    <property type="entry name" value="DUAL SPECIFICITY MITOGEN-ACTIVATED PROTEIN KINASE KINASE 5-RELATED"/>
    <property type="match status" value="1"/>
</dbReference>
<keyword evidence="3" id="KW-0418">Kinase</keyword>
<dbReference type="InterPro" id="IPR000719">
    <property type="entry name" value="Prot_kinase_dom"/>
</dbReference>
<comment type="similarity">
    <text evidence="5">Belongs to the protein kinase superfamily. STE Ser/Thr protein kinase family. MAP kinase kinase subfamily.</text>
</comment>
<dbReference type="GO" id="GO:0005524">
    <property type="term" value="F:ATP binding"/>
    <property type="evidence" value="ECO:0007669"/>
    <property type="project" value="UniProtKB-KW"/>
</dbReference>
<dbReference type="Pfam" id="PF00069">
    <property type="entry name" value="Pkinase"/>
    <property type="match status" value="1"/>
</dbReference>
<keyword evidence="11" id="KW-1185">Reference proteome</keyword>
<dbReference type="AlphaFoldDB" id="A0A914D343"/>
<dbReference type="InterPro" id="IPR008271">
    <property type="entry name" value="Ser/Thr_kinase_AS"/>
</dbReference>
<evidence type="ECO:0000313" key="12">
    <source>
        <dbReference type="WBParaSite" id="ACRNAN_scaffold18239.g21752.t1"/>
    </source>
</evidence>
<dbReference type="SUPFAM" id="SSF56112">
    <property type="entry name" value="Protein kinase-like (PK-like)"/>
    <property type="match status" value="1"/>
</dbReference>
<keyword evidence="2" id="KW-0547">Nucleotide-binding</keyword>
<evidence type="ECO:0000256" key="1">
    <source>
        <dbReference type="ARBA" id="ARBA00022679"/>
    </source>
</evidence>
<proteinExistence type="inferred from homology"/>
<evidence type="ECO:0000259" key="10">
    <source>
        <dbReference type="PROSITE" id="PS50011"/>
    </source>
</evidence>
<evidence type="ECO:0000256" key="3">
    <source>
        <dbReference type="ARBA" id="ARBA00022777"/>
    </source>
</evidence>
<dbReference type="SMART" id="SM00220">
    <property type="entry name" value="S_TKc"/>
    <property type="match status" value="1"/>
</dbReference>
<evidence type="ECO:0000256" key="5">
    <source>
        <dbReference type="ARBA" id="ARBA00038035"/>
    </source>
</evidence>
<evidence type="ECO:0000256" key="9">
    <source>
        <dbReference type="ARBA" id="ARBA00051693"/>
    </source>
</evidence>
<dbReference type="Proteomes" id="UP000887540">
    <property type="component" value="Unplaced"/>
</dbReference>
<comment type="catalytic activity">
    <reaction evidence="9">
        <text>L-tyrosyl-[protein] + ATP = O-phospho-L-tyrosyl-[protein] + ADP + H(+)</text>
        <dbReference type="Rhea" id="RHEA:10596"/>
        <dbReference type="Rhea" id="RHEA-COMP:10136"/>
        <dbReference type="Rhea" id="RHEA-COMP:20101"/>
        <dbReference type="ChEBI" id="CHEBI:15378"/>
        <dbReference type="ChEBI" id="CHEBI:30616"/>
        <dbReference type="ChEBI" id="CHEBI:46858"/>
        <dbReference type="ChEBI" id="CHEBI:61978"/>
        <dbReference type="ChEBI" id="CHEBI:456216"/>
        <dbReference type="EC" id="2.7.12.2"/>
    </reaction>
</comment>
<dbReference type="GO" id="GO:0004708">
    <property type="term" value="F:MAP kinase kinase activity"/>
    <property type="evidence" value="ECO:0007669"/>
    <property type="project" value="UniProtKB-EC"/>
</dbReference>
<sequence>MIEESEAMKYVIDNENIVKIYGLCEDESRRHMYLCMELLDKDLSETIHIFYKSTGKYLESLLLNTTCSMVNALEYCYSKSIVHRDIKPENILLNMKNVTVKLCDFGIASTKREFNFIAGTALYMPPEYHELRKTFDYRCDIWSLGMTLLQLTSEKLLKEDVNSYGDPFIASQVFIEKLLKDGGIWLKKLIDAAKCSIEAKDFIRECLTIDIDKRPRFEQLKDLTYYQENVKGYYYKDLIEMLEKISNLPKKEENPQEQTETERKKNS</sequence>
<dbReference type="PROSITE" id="PS00108">
    <property type="entry name" value="PROTEIN_KINASE_ST"/>
    <property type="match status" value="1"/>
</dbReference>
<dbReference type="Gene3D" id="1.10.510.10">
    <property type="entry name" value="Transferase(Phosphotransferase) domain 1"/>
    <property type="match status" value="1"/>
</dbReference>
<dbReference type="InterPro" id="IPR011009">
    <property type="entry name" value="Kinase-like_dom_sf"/>
</dbReference>
<reference evidence="12" key="1">
    <citation type="submission" date="2022-11" db="UniProtKB">
        <authorList>
            <consortium name="WormBaseParasite"/>
        </authorList>
    </citation>
    <scope>IDENTIFICATION</scope>
</reference>
<protein>
    <recommendedName>
        <fullName evidence="6">mitogen-activated protein kinase kinase</fullName>
        <ecNumber evidence="6">2.7.12.2</ecNumber>
    </recommendedName>
</protein>
<dbReference type="PROSITE" id="PS50011">
    <property type="entry name" value="PROTEIN_KINASE_DOM"/>
    <property type="match status" value="1"/>
</dbReference>
<keyword evidence="4" id="KW-0067">ATP-binding</keyword>
<dbReference type="EC" id="2.7.12.2" evidence="6"/>
<comment type="catalytic activity">
    <reaction evidence="7">
        <text>L-seryl-[protein] + ATP = O-phospho-L-seryl-[protein] + ADP + H(+)</text>
        <dbReference type="Rhea" id="RHEA:17989"/>
        <dbReference type="Rhea" id="RHEA-COMP:9863"/>
        <dbReference type="Rhea" id="RHEA-COMP:11604"/>
        <dbReference type="ChEBI" id="CHEBI:15378"/>
        <dbReference type="ChEBI" id="CHEBI:29999"/>
        <dbReference type="ChEBI" id="CHEBI:30616"/>
        <dbReference type="ChEBI" id="CHEBI:83421"/>
        <dbReference type="ChEBI" id="CHEBI:456216"/>
        <dbReference type="EC" id="2.7.12.2"/>
    </reaction>
</comment>
<name>A0A914D343_9BILA</name>
<accession>A0A914D343</accession>
<evidence type="ECO:0000256" key="6">
    <source>
        <dbReference type="ARBA" id="ARBA00038999"/>
    </source>
</evidence>
<evidence type="ECO:0000313" key="11">
    <source>
        <dbReference type="Proteomes" id="UP000887540"/>
    </source>
</evidence>
<dbReference type="WBParaSite" id="ACRNAN_scaffold18239.g21752.t1">
    <property type="protein sequence ID" value="ACRNAN_scaffold18239.g21752.t1"/>
    <property type="gene ID" value="ACRNAN_scaffold18239.g21752"/>
</dbReference>
<evidence type="ECO:0000256" key="4">
    <source>
        <dbReference type="ARBA" id="ARBA00022840"/>
    </source>
</evidence>
<comment type="catalytic activity">
    <reaction evidence="8">
        <text>L-threonyl-[protein] + ATP = O-phospho-L-threonyl-[protein] + ADP + H(+)</text>
        <dbReference type="Rhea" id="RHEA:46608"/>
        <dbReference type="Rhea" id="RHEA-COMP:11060"/>
        <dbReference type="Rhea" id="RHEA-COMP:11605"/>
        <dbReference type="ChEBI" id="CHEBI:15378"/>
        <dbReference type="ChEBI" id="CHEBI:30013"/>
        <dbReference type="ChEBI" id="CHEBI:30616"/>
        <dbReference type="ChEBI" id="CHEBI:61977"/>
        <dbReference type="ChEBI" id="CHEBI:456216"/>
        <dbReference type="EC" id="2.7.12.2"/>
    </reaction>
</comment>
<feature type="domain" description="Protein kinase" evidence="10">
    <location>
        <begin position="1"/>
        <end position="226"/>
    </location>
</feature>
<evidence type="ECO:0000256" key="7">
    <source>
        <dbReference type="ARBA" id="ARBA00049014"/>
    </source>
</evidence>
<dbReference type="PANTHER" id="PTHR48013:SF9">
    <property type="entry name" value="DUAL SPECIFICITY MITOGEN-ACTIVATED PROTEIN KINASE KINASE 5"/>
    <property type="match status" value="1"/>
</dbReference>
<evidence type="ECO:0000256" key="8">
    <source>
        <dbReference type="ARBA" id="ARBA00049299"/>
    </source>
</evidence>
<organism evidence="11 12">
    <name type="scientific">Acrobeloides nanus</name>
    <dbReference type="NCBI Taxonomy" id="290746"/>
    <lineage>
        <taxon>Eukaryota</taxon>
        <taxon>Metazoa</taxon>
        <taxon>Ecdysozoa</taxon>
        <taxon>Nematoda</taxon>
        <taxon>Chromadorea</taxon>
        <taxon>Rhabditida</taxon>
        <taxon>Tylenchina</taxon>
        <taxon>Cephalobomorpha</taxon>
        <taxon>Cephaloboidea</taxon>
        <taxon>Cephalobidae</taxon>
        <taxon>Acrobeloides</taxon>
    </lineage>
</organism>
<evidence type="ECO:0000256" key="2">
    <source>
        <dbReference type="ARBA" id="ARBA00022741"/>
    </source>
</evidence>
<keyword evidence="1" id="KW-0808">Transferase</keyword>